<feature type="region of interest" description="Disordered" evidence="1">
    <location>
        <begin position="1"/>
        <end position="80"/>
    </location>
</feature>
<evidence type="ECO:0000256" key="1">
    <source>
        <dbReference type="SAM" id="MobiDB-lite"/>
    </source>
</evidence>
<feature type="compositionally biased region" description="Basic and acidic residues" evidence="1">
    <location>
        <begin position="41"/>
        <end position="50"/>
    </location>
</feature>
<dbReference type="AlphaFoldDB" id="A0A9P6FAS4"/>
<sequence>MLMIEGPKFSGFDFSSSSQGGEPFEINGHRIILPPKEAEEDSTKDIKEGDQSGSQDAKEVPPPPTSLSHTASTAKSVWDC</sequence>
<keyword evidence="3" id="KW-1185">Reference proteome</keyword>
<accession>A0A9P6FAS4</accession>
<organism evidence="2 3">
    <name type="scientific">Mortierella hygrophila</name>
    <dbReference type="NCBI Taxonomy" id="979708"/>
    <lineage>
        <taxon>Eukaryota</taxon>
        <taxon>Fungi</taxon>
        <taxon>Fungi incertae sedis</taxon>
        <taxon>Mucoromycota</taxon>
        <taxon>Mortierellomycotina</taxon>
        <taxon>Mortierellomycetes</taxon>
        <taxon>Mortierellales</taxon>
        <taxon>Mortierellaceae</taxon>
        <taxon>Mortierella</taxon>
    </lineage>
</organism>
<feature type="non-terminal residue" evidence="2">
    <location>
        <position position="80"/>
    </location>
</feature>
<proteinExistence type="predicted"/>
<feature type="compositionally biased region" description="Polar residues" evidence="1">
    <location>
        <begin position="66"/>
        <end position="80"/>
    </location>
</feature>
<feature type="compositionally biased region" description="Low complexity" evidence="1">
    <location>
        <begin position="9"/>
        <end position="21"/>
    </location>
</feature>
<reference evidence="2" key="1">
    <citation type="journal article" date="2020" name="Fungal Divers.">
        <title>Resolving the Mortierellaceae phylogeny through synthesis of multi-gene phylogenetics and phylogenomics.</title>
        <authorList>
            <person name="Vandepol N."/>
            <person name="Liber J."/>
            <person name="Desiro A."/>
            <person name="Na H."/>
            <person name="Kennedy M."/>
            <person name="Barry K."/>
            <person name="Grigoriev I.V."/>
            <person name="Miller A.N."/>
            <person name="O'Donnell K."/>
            <person name="Stajich J.E."/>
            <person name="Bonito G."/>
        </authorList>
    </citation>
    <scope>NUCLEOTIDE SEQUENCE</scope>
    <source>
        <strain evidence="2">NRRL 2591</strain>
    </source>
</reference>
<evidence type="ECO:0000313" key="3">
    <source>
        <dbReference type="Proteomes" id="UP000723463"/>
    </source>
</evidence>
<comment type="caution">
    <text evidence="2">The sequence shown here is derived from an EMBL/GenBank/DDBJ whole genome shotgun (WGS) entry which is preliminary data.</text>
</comment>
<evidence type="ECO:0000313" key="2">
    <source>
        <dbReference type="EMBL" id="KAF9547043.1"/>
    </source>
</evidence>
<dbReference type="Proteomes" id="UP000723463">
    <property type="component" value="Unassembled WGS sequence"/>
</dbReference>
<gene>
    <name evidence="2" type="ORF">EC957_008892</name>
</gene>
<dbReference type="EMBL" id="JAAAXW010000047">
    <property type="protein sequence ID" value="KAF9547043.1"/>
    <property type="molecule type" value="Genomic_DNA"/>
</dbReference>
<protein>
    <submittedName>
        <fullName evidence="2">Uncharacterized protein</fullName>
    </submittedName>
</protein>
<name>A0A9P6FAS4_9FUNG</name>